<gene>
    <name evidence="1" type="ORF">M9H77_10748</name>
</gene>
<comment type="caution">
    <text evidence="1">The sequence shown here is derived from an EMBL/GenBank/DDBJ whole genome shotgun (WGS) entry which is preliminary data.</text>
</comment>
<evidence type="ECO:0000313" key="2">
    <source>
        <dbReference type="Proteomes" id="UP001060085"/>
    </source>
</evidence>
<evidence type="ECO:0000313" key="1">
    <source>
        <dbReference type="EMBL" id="KAI5670384.1"/>
    </source>
</evidence>
<name>A0ACC0BCJ1_CATRO</name>
<accession>A0ACC0BCJ1</accession>
<reference evidence="2" key="1">
    <citation type="journal article" date="2023" name="Nat. Plants">
        <title>Single-cell RNA sequencing provides a high-resolution roadmap for understanding the multicellular compartmentation of specialized metabolism.</title>
        <authorList>
            <person name="Sun S."/>
            <person name="Shen X."/>
            <person name="Li Y."/>
            <person name="Li Y."/>
            <person name="Wang S."/>
            <person name="Li R."/>
            <person name="Zhang H."/>
            <person name="Shen G."/>
            <person name="Guo B."/>
            <person name="Wei J."/>
            <person name="Xu J."/>
            <person name="St-Pierre B."/>
            <person name="Chen S."/>
            <person name="Sun C."/>
        </authorList>
    </citation>
    <scope>NUCLEOTIDE SEQUENCE [LARGE SCALE GENOMIC DNA]</scope>
</reference>
<proteinExistence type="predicted"/>
<organism evidence="1 2">
    <name type="scientific">Catharanthus roseus</name>
    <name type="common">Madagascar periwinkle</name>
    <name type="synonym">Vinca rosea</name>
    <dbReference type="NCBI Taxonomy" id="4058"/>
    <lineage>
        <taxon>Eukaryota</taxon>
        <taxon>Viridiplantae</taxon>
        <taxon>Streptophyta</taxon>
        <taxon>Embryophyta</taxon>
        <taxon>Tracheophyta</taxon>
        <taxon>Spermatophyta</taxon>
        <taxon>Magnoliopsida</taxon>
        <taxon>eudicotyledons</taxon>
        <taxon>Gunneridae</taxon>
        <taxon>Pentapetalae</taxon>
        <taxon>asterids</taxon>
        <taxon>lamiids</taxon>
        <taxon>Gentianales</taxon>
        <taxon>Apocynaceae</taxon>
        <taxon>Rauvolfioideae</taxon>
        <taxon>Vinceae</taxon>
        <taxon>Catharanthinae</taxon>
        <taxon>Catharanthus</taxon>
    </lineage>
</organism>
<keyword evidence="2" id="KW-1185">Reference proteome</keyword>
<protein>
    <submittedName>
        <fullName evidence="1">Uncharacterized protein</fullName>
    </submittedName>
</protein>
<sequence>MQDPNGKQQAASFALRPSHHRRAHSEVNFRLPEDLDLVSDPFDAPVGSSFEELGSEDDLFSTYMDIEKLGGSNSNSNVNEGVSSDNAGGGAAGGGSGGIGRGSDGEKSLTATTPMGGRPRHRYSNSMDSSGLLLGESSIEAKKAMAPDKLAELWTIDPKRAKRILANRQSAARSKERKARYISELERKVQTLQTEATTLSAQLTLFQRDTTGLSSENTELKLRLQAMEQQAQLRDALNEALKQEVERLRIATGEMASPSDAYNLGMQHVPYNQSAFFAHQHQSGANDSPNTRMPQYNNLQQPGMPNHHHQMLSANHVQGFSDAMQQDPLGRFQGLDIGSSRGSHLGKPEGPSISASESSSTF</sequence>
<dbReference type="Proteomes" id="UP001060085">
    <property type="component" value="Linkage Group LG03"/>
</dbReference>
<dbReference type="EMBL" id="CM044703">
    <property type="protein sequence ID" value="KAI5670384.1"/>
    <property type="molecule type" value="Genomic_DNA"/>
</dbReference>